<dbReference type="eggNOG" id="ENOG502TAED">
    <property type="taxonomic scope" value="Eukaryota"/>
</dbReference>
<evidence type="ECO:0000313" key="2">
    <source>
        <dbReference type="EMBL" id="EME81960.1"/>
    </source>
</evidence>
<dbReference type="GeneID" id="19341352"/>
<dbReference type="OrthoDB" id="2500614at2759"/>
<keyword evidence="3" id="KW-1185">Reference proteome</keyword>
<feature type="chain" id="PRO_5004029637" evidence="1">
    <location>
        <begin position="23"/>
        <end position="216"/>
    </location>
</feature>
<name>M2YW61_PSEFD</name>
<proteinExistence type="predicted"/>
<dbReference type="VEuPathDB" id="FungiDB:MYCFIDRAFT_77725"/>
<dbReference type="HOGENOM" id="CLU_1278113_0_0_1"/>
<evidence type="ECO:0000256" key="1">
    <source>
        <dbReference type="SAM" id="SignalP"/>
    </source>
</evidence>
<dbReference type="Proteomes" id="UP000016932">
    <property type="component" value="Unassembled WGS sequence"/>
</dbReference>
<dbReference type="AlphaFoldDB" id="M2YW61"/>
<dbReference type="KEGG" id="pfj:MYCFIDRAFT_77725"/>
<gene>
    <name evidence="2" type="ORF">MYCFIDRAFT_77725</name>
</gene>
<protein>
    <submittedName>
        <fullName evidence="2">Uncharacterized protein</fullName>
    </submittedName>
</protein>
<dbReference type="RefSeq" id="XP_007927148.1">
    <property type="nucleotide sequence ID" value="XM_007928957.1"/>
</dbReference>
<evidence type="ECO:0000313" key="3">
    <source>
        <dbReference type="Proteomes" id="UP000016932"/>
    </source>
</evidence>
<keyword evidence="1" id="KW-0732">Signal</keyword>
<feature type="signal peptide" evidence="1">
    <location>
        <begin position="1"/>
        <end position="22"/>
    </location>
</feature>
<dbReference type="EMBL" id="KB446559">
    <property type="protein sequence ID" value="EME81960.1"/>
    <property type="molecule type" value="Genomic_DNA"/>
</dbReference>
<organism evidence="2 3">
    <name type="scientific">Pseudocercospora fijiensis (strain CIRAD86)</name>
    <name type="common">Black leaf streak disease fungus</name>
    <name type="synonym">Mycosphaerella fijiensis</name>
    <dbReference type="NCBI Taxonomy" id="383855"/>
    <lineage>
        <taxon>Eukaryota</taxon>
        <taxon>Fungi</taxon>
        <taxon>Dikarya</taxon>
        <taxon>Ascomycota</taxon>
        <taxon>Pezizomycotina</taxon>
        <taxon>Dothideomycetes</taxon>
        <taxon>Dothideomycetidae</taxon>
        <taxon>Mycosphaerellales</taxon>
        <taxon>Mycosphaerellaceae</taxon>
        <taxon>Pseudocercospora</taxon>
    </lineage>
</organism>
<accession>M2YW61</accession>
<sequence length="216" mass="24213">MSSLRFQQFMQFFLHLISLSAAIAVDAYGSRSVQRDLETRDVPPCPKCPVSDQNWLSVVYKQPVSYQVEPQSAVTGNGWLPRACSMHGYTCIVTAPDIHFRAGGFPGYPQVGKWTRPNGEQIFVSKYWEQTIQFIGTEATFNIYPAHCTIYILSKGENTQVTHKPKLKVVMMTESHAGKSMPQAFLPGPAYYDNQAPNTAVMIALQLKTLPRDHVI</sequence>
<reference evidence="2 3" key="1">
    <citation type="journal article" date="2012" name="PLoS Pathog.">
        <title>Diverse lifestyles and strategies of plant pathogenesis encoded in the genomes of eighteen Dothideomycetes fungi.</title>
        <authorList>
            <person name="Ohm R.A."/>
            <person name="Feau N."/>
            <person name="Henrissat B."/>
            <person name="Schoch C.L."/>
            <person name="Horwitz B.A."/>
            <person name="Barry K.W."/>
            <person name="Condon B.J."/>
            <person name="Copeland A.C."/>
            <person name="Dhillon B."/>
            <person name="Glaser F."/>
            <person name="Hesse C.N."/>
            <person name="Kosti I."/>
            <person name="LaButti K."/>
            <person name="Lindquist E.A."/>
            <person name="Lucas S."/>
            <person name="Salamov A.A."/>
            <person name="Bradshaw R.E."/>
            <person name="Ciuffetti L."/>
            <person name="Hamelin R.C."/>
            <person name="Kema G.H.J."/>
            <person name="Lawrence C."/>
            <person name="Scott J.A."/>
            <person name="Spatafora J.W."/>
            <person name="Turgeon B.G."/>
            <person name="de Wit P.J.G.M."/>
            <person name="Zhong S."/>
            <person name="Goodwin S.B."/>
            <person name="Grigoriev I.V."/>
        </authorList>
    </citation>
    <scope>NUCLEOTIDE SEQUENCE [LARGE SCALE GENOMIC DNA]</scope>
    <source>
        <strain evidence="2 3">CIRAD86</strain>
    </source>
</reference>